<keyword evidence="2" id="KW-1185">Reference proteome</keyword>
<dbReference type="EMBL" id="PUFL01000077">
    <property type="protein sequence ID" value="TDG89563.1"/>
    <property type="molecule type" value="Genomic_DNA"/>
</dbReference>
<reference evidence="1 2" key="1">
    <citation type="journal article" date="2019" name="Appl. Microbiol. Biotechnol.">
        <title>Uncovering carbohydrate metabolism through a genotype-phenotype association study of 56 lactic acid bacteria genomes.</title>
        <authorList>
            <person name="Buron-Moles G."/>
            <person name="Chailyan A."/>
            <person name="Dolejs I."/>
            <person name="Forster J."/>
            <person name="Miks M.H."/>
        </authorList>
    </citation>
    <scope>NUCLEOTIDE SEQUENCE [LARGE SCALE GENOMIC DNA]</scope>
    <source>
        <strain evidence="1 2">DSM 10551</strain>
    </source>
</reference>
<protein>
    <recommendedName>
        <fullName evidence="3">Transposase</fullName>
    </recommendedName>
</protein>
<feature type="non-terminal residue" evidence="1">
    <location>
        <position position="28"/>
    </location>
</feature>
<sequence length="28" mass="3196">MGRKGSRYTLEEKLFYIGLLQDGTANPH</sequence>
<evidence type="ECO:0000313" key="1">
    <source>
        <dbReference type="EMBL" id="TDG89563.1"/>
    </source>
</evidence>
<dbReference type="AlphaFoldDB" id="A0AB38JT50"/>
<gene>
    <name evidence="1" type="ORF">C5L28_001084</name>
</gene>
<name>A0AB38JT50_9LACO</name>
<accession>A0AB38JT50</accession>
<comment type="caution">
    <text evidence="1">The sequence shown here is derived from an EMBL/GenBank/DDBJ whole genome shotgun (WGS) entry which is preliminary data.</text>
</comment>
<organism evidence="1 2">
    <name type="scientific">Lentilactobacillus parakefiri</name>
    <dbReference type="NCBI Taxonomy" id="152332"/>
    <lineage>
        <taxon>Bacteria</taxon>
        <taxon>Bacillati</taxon>
        <taxon>Bacillota</taxon>
        <taxon>Bacilli</taxon>
        <taxon>Lactobacillales</taxon>
        <taxon>Lactobacillaceae</taxon>
        <taxon>Lentilactobacillus</taxon>
    </lineage>
</organism>
<dbReference type="Proteomes" id="UP000294668">
    <property type="component" value="Unassembled WGS sequence"/>
</dbReference>
<proteinExistence type="predicted"/>
<evidence type="ECO:0008006" key="3">
    <source>
        <dbReference type="Google" id="ProtNLM"/>
    </source>
</evidence>
<evidence type="ECO:0000313" key="2">
    <source>
        <dbReference type="Proteomes" id="UP000294668"/>
    </source>
</evidence>